<proteinExistence type="predicted"/>
<protein>
    <recommendedName>
        <fullName evidence="1">DUF6589 domain-containing protein</fullName>
    </recommendedName>
</protein>
<keyword evidence="3" id="KW-1185">Reference proteome</keyword>
<sequence>LLVPLLDRPEADGVKTVPGNTPSGHAVLLMLDLMTPRKMRHAIKHGHPERMERMLKYWAPMYYAGGRYNYAKKLMELLRNLNHDWPVDISPLIRGGMLMNDGRATSFKETDIRVEQFNKSIKSHAHGVNARPALLEKITPALGHVQNLTNQICVELDVDIEIKHHAKGPAGQGCWVTSRAPLYRGNIRFAADTPSQHAVIDLYCGCLQRLAGPAEGGHAKHLRRHYLRFRTRHE</sequence>
<comment type="caution">
    <text evidence="2">The sequence shown here is derived from an EMBL/GenBank/DDBJ whole genome shotgun (WGS) entry which is preliminary data.</text>
</comment>
<feature type="non-terminal residue" evidence="2">
    <location>
        <position position="234"/>
    </location>
</feature>
<name>A0AAD7EFP4_9AGAR</name>
<feature type="domain" description="DUF6589" evidence="1">
    <location>
        <begin position="13"/>
        <end position="159"/>
    </location>
</feature>
<feature type="non-terminal residue" evidence="2">
    <location>
        <position position="1"/>
    </location>
</feature>
<reference evidence="2" key="1">
    <citation type="submission" date="2023-03" db="EMBL/GenBank/DDBJ databases">
        <title>Massive genome expansion in bonnet fungi (Mycena s.s.) driven by repeated elements and novel gene families across ecological guilds.</title>
        <authorList>
            <consortium name="Lawrence Berkeley National Laboratory"/>
            <person name="Harder C.B."/>
            <person name="Miyauchi S."/>
            <person name="Viragh M."/>
            <person name="Kuo A."/>
            <person name="Thoen E."/>
            <person name="Andreopoulos B."/>
            <person name="Lu D."/>
            <person name="Skrede I."/>
            <person name="Drula E."/>
            <person name="Henrissat B."/>
            <person name="Morin E."/>
            <person name="Kohler A."/>
            <person name="Barry K."/>
            <person name="LaButti K."/>
            <person name="Morin E."/>
            <person name="Salamov A."/>
            <person name="Lipzen A."/>
            <person name="Mereny Z."/>
            <person name="Hegedus B."/>
            <person name="Baldrian P."/>
            <person name="Stursova M."/>
            <person name="Weitz H."/>
            <person name="Taylor A."/>
            <person name="Grigoriev I.V."/>
            <person name="Nagy L.G."/>
            <person name="Martin F."/>
            <person name="Kauserud H."/>
        </authorList>
    </citation>
    <scope>NUCLEOTIDE SEQUENCE</scope>
    <source>
        <strain evidence="2">CBHHK002</strain>
    </source>
</reference>
<gene>
    <name evidence="2" type="ORF">DFH08DRAFT_1034962</name>
</gene>
<dbReference type="EMBL" id="JARIHO010000054">
    <property type="protein sequence ID" value="KAJ7319279.1"/>
    <property type="molecule type" value="Genomic_DNA"/>
</dbReference>
<dbReference type="Proteomes" id="UP001218218">
    <property type="component" value="Unassembled WGS sequence"/>
</dbReference>
<evidence type="ECO:0000313" key="3">
    <source>
        <dbReference type="Proteomes" id="UP001218218"/>
    </source>
</evidence>
<dbReference type="InterPro" id="IPR046496">
    <property type="entry name" value="DUF6589"/>
</dbReference>
<evidence type="ECO:0000313" key="2">
    <source>
        <dbReference type="EMBL" id="KAJ7319279.1"/>
    </source>
</evidence>
<dbReference type="AlphaFoldDB" id="A0AAD7EFP4"/>
<dbReference type="Pfam" id="PF20231">
    <property type="entry name" value="DUF6589"/>
    <property type="match status" value="1"/>
</dbReference>
<organism evidence="2 3">
    <name type="scientific">Mycena albidolilacea</name>
    <dbReference type="NCBI Taxonomy" id="1033008"/>
    <lineage>
        <taxon>Eukaryota</taxon>
        <taxon>Fungi</taxon>
        <taxon>Dikarya</taxon>
        <taxon>Basidiomycota</taxon>
        <taxon>Agaricomycotina</taxon>
        <taxon>Agaricomycetes</taxon>
        <taxon>Agaricomycetidae</taxon>
        <taxon>Agaricales</taxon>
        <taxon>Marasmiineae</taxon>
        <taxon>Mycenaceae</taxon>
        <taxon>Mycena</taxon>
    </lineage>
</organism>
<evidence type="ECO:0000259" key="1">
    <source>
        <dbReference type="Pfam" id="PF20231"/>
    </source>
</evidence>
<accession>A0AAD7EFP4</accession>